<gene>
    <name evidence="1" type="ORF">GOP47_0020066</name>
</gene>
<dbReference type="EMBL" id="JABFUD020000019">
    <property type="protein sequence ID" value="KAI5065371.1"/>
    <property type="molecule type" value="Genomic_DNA"/>
</dbReference>
<dbReference type="SUPFAM" id="SSF49452">
    <property type="entry name" value="Starch-binding domain-like"/>
    <property type="match status" value="1"/>
</dbReference>
<dbReference type="GO" id="GO:0030246">
    <property type="term" value="F:carbohydrate binding"/>
    <property type="evidence" value="ECO:0007669"/>
    <property type="project" value="InterPro"/>
</dbReference>
<organism evidence="1 2">
    <name type="scientific">Adiantum capillus-veneris</name>
    <name type="common">Maidenhair fern</name>
    <dbReference type="NCBI Taxonomy" id="13818"/>
    <lineage>
        <taxon>Eukaryota</taxon>
        <taxon>Viridiplantae</taxon>
        <taxon>Streptophyta</taxon>
        <taxon>Embryophyta</taxon>
        <taxon>Tracheophyta</taxon>
        <taxon>Polypodiopsida</taxon>
        <taxon>Polypodiidae</taxon>
        <taxon>Polypodiales</taxon>
        <taxon>Pteridineae</taxon>
        <taxon>Pteridaceae</taxon>
        <taxon>Vittarioideae</taxon>
        <taxon>Adiantum</taxon>
    </lineage>
</organism>
<dbReference type="Proteomes" id="UP000886520">
    <property type="component" value="Chromosome 19"/>
</dbReference>
<accession>A0A9D4UDU9</accession>
<protein>
    <submittedName>
        <fullName evidence="1">Uncharacterized protein</fullName>
    </submittedName>
</protein>
<dbReference type="InterPro" id="IPR013784">
    <property type="entry name" value="Carb-bd-like_fold"/>
</dbReference>
<comment type="caution">
    <text evidence="1">The sequence shown here is derived from an EMBL/GenBank/DDBJ whole genome shotgun (WGS) entry which is preliminary data.</text>
</comment>
<evidence type="ECO:0000313" key="2">
    <source>
        <dbReference type="Proteomes" id="UP000886520"/>
    </source>
</evidence>
<dbReference type="Gene3D" id="2.60.40.10">
    <property type="entry name" value="Immunoglobulins"/>
    <property type="match status" value="1"/>
</dbReference>
<evidence type="ECO:0000313" key="1">
    <source>
        <dbReference type="EMBL" id="KAI5065371.1"/>
    </source>
</evidence>
<reference evidence="1" key="1">
    <citation type="submission" date="2021-01" db="EMBL/GenBank/DDBJ databases">
        <title>Adiantum capillus-veneris genome.</title>
        <authorList>
            <person name="Fang Y."/>
            <person name="Liao Q."/>
        </authorList>
    </citation>
    <scope>NUCLEOTIDE SEQUENCE</scope>
    <source>
        <strain evidence="1">H3</strain>
        <tissue evidence="1">Leaf</tissue>
    </source>
</reference>
<proteinExistence type="predicted"/>
<dbReference type="InterPro" id="IPR013783">
    <property type="entry name" value="Ig-like_fold"/>
</dbReference>
<keyword evidence="2" id="KW-1185">Reference proteome</keyword>
<dbReference type="AlphaFoldDB" id="A0A9D4UDU9"/>
<sequence length="157" mass="17770">MILKRTEKYGKVTLEKFGLGELFPLVSVGMFVLWNGEVEDGSDDDGHHSIPSTSIVKRLIFEPSLSVRVTFLVKKKIHLLHVVGLLRNLQQLGKNDLDKVLDMACNNGLTWENTMKIPCDATLMFSSVVLNKRPLVRKNGLWWKAQLTPLKHALVLH</sequence>
<name>A0A9D4UDU9_ADICA</name>